<dbReference type="Proteomes" id="UP000401717">
    <property type="component" value="Unassembled WGS sequence"/>
</dbReference>
<protein>
    <submittedName>
        <fullName evidence="2">Uncharacterized protein</fullName>
    </submittedName>
</protein>
<dbReference type="EMBL" id="CABFVH010000001">
    <property type="protein sequence ID" value="VUF10627.1"/>
    <property type="molecule type" value="Genomic_DNA"/>
</dbReference>
<evidence type="ECO:0000313" key="2">
    <source>
        <dbReference type="EMBL" id="VUF10627.1"/>
    </source>
</evidence>
<keyword evidence="4" id="KW-1185">Reference proteome</keyword>
<gene>
    <name evidence="1" type="ORF">IFDJLNFL_1769</name>
    <name evidence="2" type="ORF">MTDSW087_00295</name>
</gene>
<proteinExistence type="predicted"/>
<name>A0A564FRQ5_9HYPH</name>
<reference evidence="1" key="2">
    <citation type="journal article" date="2021" name="Front. Microbiol.">
        <title>Comprehensive Comparative Genomics and Phenotyping of Methylobacterium Species.</title>
        <authorList>
            <person name="Alessa O."/>
            <person name="Ogura Y."/>
            <person name="Fujitani Y."/>
            <person name="Takami H."/>
            <person name="Hayashi T."/>
            <person name="Sahin N."/>
            <person name="Tani A."/>
        </authorList>
    </citation>
    <scope>NUCLEOTIDE SEQUENCE</scope>
    <source>
        <strain evidence="1">DSM 22415</strain>
    </source>
</reference>
<accession>A0A564FRQ5</accession>
<evidence type="ECO:0000313" key="1">
    <source>
        <dbReference type="EMBL" id="GJD55878.1"/>
    </source>
</evidence>
<sequence>MVGLSPKALRFADTTMRAYLDEGANSSDEREIWLRWRAERGPSVQAGPDGYVEVPDEIGQILRDAVERMIADLKHQSAEGDEDGDLGNDIAFLSAVHGKLDADLNADRRFGW</sequence>
<dbReference type="EMBL" id="BPQI01000044">
    <property type="protein sequence ID" value="GJD55878.1"/>
    <property type="molecule type" value="Genomic_DNA"/>
</dbReference>
<evidence type="ECO:0000313" key="3">
    <source>
        <dbReference type="Proteomes" id="UP000401717"/>
    </source>
</evidence>
<evidence type="ECO:0000313" key="4">
    <source>
        <dbReference type="Proteomes" id="UP001055303"/>
    </source>
</evidence>
<reference evidence="1" key="3">
    <citation type="submission" date="2021-08" db="EMBL/GenBank/DDBJ databases">
        <authorList>
            <person name="Tani A."/>
            <person name="Ola A."/>
            <person name="Ogura Y."/>
            <person name="Katsura K."/>
            <person name="Hayashi T."/>
        </authorList>
    </citation>
    <scope>NUCLEOTIDE SEQUENCE</scope>
    <source>
        <strain evidence="1">DSM 22415</strain>
    </source>
</reference>
<dbReference type="Proteomes" id="UP001055303">
    <property type="component" value="Unassembled WGS sequence"/>
</dbReference>
<reference evidence="2 3" key="1">
    <citation type="submission" date="2019-06" db="EMBL/GenBank/DDBJ databases">
        <authorList>
            <person name="Rodrigo-Torres L."/>
            <person name="Arahal R. D."/>
            <person name="Lucena T."/>
        </authorList>
    </citation>
    <scope>NUCLEOTIDE SEQUENCE [LARGE SCALE GENOMIC DNA]</scope>
    <source>
        <strain evidence="2 3">SW08-7</strain>
    </source>
</reference>
<organism evidence="2 3">
    <name type="scientific">Methylobacterium dankookense</name>
    <dbReference type="NCBI Taxonomy" id="560405"/>
    <lineage>
        <taxon>Bacteria</taxon>
        <taxon>Pseudomonadati</taxon>
        <taxon>Pseudomonadota</taxon>
        <taxon>Alphaproteobacteria</taxon>
        <taxon>Hyphomicrobiales</taxon>
        <taxon>Methylobacteriaceae</taxon>
        <taxon>Methylobacterium</taxon>
    </lineage>
</organism>
<dbReference type="AlphaFoldDB" id="A0A564FRQ5"/>